<protein>
    <recommendedName>
        <fullName evidence="5">ABC-type quaternary amine transporter</fullName>
        <ecNumber evidence="5">7.6.2.9</ecNumber>
    </recommendedName>
</protein>
<dbReference type="PATRIC" id="fig|1423715.3.peg.2676"/>
<dbReference type="InterPro" id="IPR003439">
    <property type="entry name" value="ABC_transporter-like_ATP-bd"/>
</dbReference>
<dbReference type="GO" id="GO:0005524">
    <property type="term" value="F:ATP binding"/>
    <property type="evidence" value="ECO:0007669"/>
    <property type="project" value="UniProtKB-KW"/>
</dbReference>
<dbReference type="GO" id="GO:0015418">
    <property type="term" value="F:ABC-type quaternary ammonium compound transporting activity"/>
    <property type="evidence" value="ECO:0007669"/>
    <property type="project" value="UniProtKB-EC"/>
</dbReference>
<dbReference type="Proteomes" id="UP000051955">
    <property type="component" value="Unassembled WGS sequence"/>
</dbReference>
<sequence>MITFEHVQKQYTDKLALDDLNLTIPTGEFFVLVGPSGSGKTTTLKMINRLIEPTAGVIKVDGKPLQDYDLRAMRLRMGYVLQNIALFPNLNIQENIAIQPESLGWSRKQRLERARALLTQVGLAPDQYATKLPHELSGGEQQRVGIVRALATKPNVVLMDEPFSALDPLSRKQLQDLVLRLHQELQMTFVFVTHDMGEALRLGQTIAVMRNGHIQQIGTGTDIMQHPANDFVRGFFENQKTPRVETVQNLVSQGYGTSTTAAASLQATATVSALAQALQGQSPVVVATAQGQVALSTADLLGYLAAKEATSRATD</sequence>
<dbReference type="OrthoDB" id="9802264at2"/>
<keyword evidence="3" id="KW-0547">Nucleotide-binding</keyword>
<dbReference type="InterPro" id="IPR027417">
    <property type="entry name" value="P-loop_NTPase"/>
</dbReference>
<keyword evidence="2" id="KW-0813">Transport</keyword>
<dbReference type="FunFam" id="3.40.50.300:FF:000425">
    <property type="entry name" value="Probable ABC transporter, ATP-binding subunit"/>
    <property type="match status" value="1"/>
</dbReference>
<dbReference type="PROSITE" id="PS00211">
    <property type="entry name" value="ABC_TRANSPORTER_1"/>
    <property type="match status" value="1"/>
</dbReference>
<dbReference type="Pfam" id="PF00005">
    <property type="entry name" value="ABC_tran"/>
    <property type="match status" value="1"/>
</dbReference>
<accession>A0A0R1LSE9</accession>
<dbReference type="EMBL" id="AZDV01000005">
    <property type="protein sequence ID" value="KRK96132.1"/>
    <property type="molecule type" value="Genomic_DNA"/>
</dbReference>
<dbReference type="GO" id="GO:0016887">
    <property type="term" value="F:ATP hydrolysis activity"/>
    <property type="evidence" value="ECO:0007669"/>
    <property type="project" value="InterPro"/>
</dbReference>
<evidence type="ECO:0000256" key="2">
    <source>
        <dbReference type="ARBA" id="ARBA00022448"/>
    </source>
</evidence>
<evidence type="ECO:0000256" key="3">
    <source>
        <dbReference type="ARBA" id="ARBA00022741"/>
    </source>
</evidence>
<dbReference type="STRING" id="1423715.FD25_GL002596"/>
<proteinExistence type="inferred from homology"/>
<evidence type="ECO:0000256" key="1">
    <source>
        <dbReference type="ARBA" id="ARBA00005417"/>
    </source>
</evidence>
<dbReference type="SMART" id="SM00382">
    <property type="entry name" value="AAA"/>
    <property type="match status" value="1"/>
</dbReference>
<keyword evidence="8" id="KW-1185">Reference proteome</keyword>
<evidence type="ECO:0000259" key="6">
    <source>
        <dbReference type="PROSITE" id="PS50893"/>
    </source>
</evidence>
<evidence type="ECO:0000256" key="4">
    <source>
        <dbReference type="ARBA" id="ARBA00022840"/>
    </source>
</evidence>
<dbReference type="EC" id="7.6.2.9" evidence="5"/>
<dbReference type="PROSITE" id="PS50893">
    <property type="entry name" value="ABC_TRANSPORTER_2"/>
    <property type="match status" value="1"/>
</dbReference>
<dbReference type="PANTHER" id="PTHR43117:SF4">
    <property type="entry name" value="OSMOPROTECTANT IMPORT ATP-BINDING PROTEIN OSMV"/>
    <property type="match status" value="1"/>
</dbReference>
<evidence type="ECO:0000313" key="7">
    <source>
        <dbReference type="EMBL" id="KRK96132.1"/>
    </source>
</evidence>
<reference evidence="7 8" key="1">
    <citation type="journal article" date="2015" name="Genome Announc.">
        <title>Expanding the biotechnology potential of lactobacilli through comparative genomics of 213 strains and associated genera.</title>
        <authorList>
            <person name="Sun Z."/>
            <person name="Harris H.M."/>
            <person name="McCann A."/>
            <person name="Guo C."/>
            <person name="Argimon S."/>
            <person name="Zhang W."/>
            <person name="Yang X."/>
            <person name="Jeffery I.B."/>
            <person name="Cooney J.C."/>
            <person name="Kagawa T.F."/>
            <person name="Liu W."/>
            <person name="Song Y."/>
            <person name="Salvetti E."/>
            <person name="Wrobel A."/>
            <person name="Rasinkangas P."/>
            <person name="Parkhill J."/>
            <person name="Rea M.C."/>
            <person name="O'Sullivan O."/>
            <person name="Ritari J."/>
            <person name="Douillard F.P."/>
            <person name="Paul Ross R."/>
            <person name="Yang R."/>
            <person name="Briner A.E."/>
            <person name="Felis G.E."/>
            <person name="de Vos W.M."/>
            <person name="Barrangou R."/>
            <person name="Klaenhammer T.R."/>
            <person name="Caufield P.W."/>
            <person name="Cui Y."/>
            <person name="Zhang H."/>
            <person name="O'Toole P.W."/>
        </authorList>
    </citation>
    <scope>NUCLEOTIDE SEQUENCE [LARGE SCALE GENOMIC DNA]</scope>
    <source>
        <strain evidence="7 8">DSM 19394</strain>
    </source>
</reference>
<dbReference type="AlphaFoldDB" id="A0A0R1LSE9"/>
<organism evidence="7 8">
    <name type="scientific">Levilactobacillus acidifarinae DSM 19394 = JCM 15949</name>
    <dbReference type="NCBI Taxonomy" id="1423715"/>
    <lineage>
        <taxon>Bacteria</taxon>
        <taxon>Bacillati</taxon>
        <taxon>Bacillota</taxon>
        <taxon>Bacilli</taxon>
        <taxon>Lactobacillales</taxon>
        <taxon>Lactobacillaceae</taxon>
        <taxon>Levilactobacillus</taxon>
    </lineage>
</organism>
<feature type="domain" description="ABC transporter" evidence="6">
    <location>
        <begin position="2"/>
        <end position="236"/>
    </location>
</feature>
<evidence type="ECO:0000313" key="8">
    <source>
        <dbReference type="Proteomes" id="UP000051955"/>
    </source>
</evidence>
<dbReference type="RefSeq" id="WP_057801572.1">
    <property type="nucleotide sequence ID" value="NZ_AZDV01000005.1"/>
</dbReference>
<evidence type="ECO:0000256" key="5">
    <source>
        <dbReference type="ARBA" id="ARBA00066388"/>
    </source>
</evidence>
<comment type="caution">
    <text evidence="7">The sequence shown here is derived from an EMBL/GenBank/DDBJ whole genome shotgun (WGS) entry which is preliminary data.</text>
</comment>
<dbReference type="Gene3D" id="3.40.50.300">
    <property type="entry name" value="P-loop containing nucleotide triphosphate hydrolases"/>
    <property type="match status" value="1"/>
</dbReference>
<dbReference type="InterPro" id="IPR017871">
    <property type="entry name" value="ABC_transporter-like_CS"/>
</dbReference>
<dbReference type="InterPro" id="IPR003593">
    <property type="entry name" value="AAA+_ATPase"/>
</dbReference>
<name>A0A0R1LSE9_9LACO</name>
<dbReference type="PANTHER" id="PTHR43117">
    <property type="entry name" value="OSMOPROTECTANT IMPORT ATP-BINDING PROTEIN OSMV"/>
    <property type="match status" value="1"/>
</dbReference>
<comment type="similarity">
    <text evidence="1">Belongs to the ABC transporter superfamily.</text>
</comment>
<dbReference type="SUPFAM" id="SSF52540">
    <property type="entry name" value="P-loop containing nucleoside triphosphate hydrolases"/>
    <property type="match status" value="1"/>
</dbReference>
<keyword evidence="4" id="KW-0067">ATP-binding</keyword>
<gene>
    <name evidence="7" type="ORF">FD25_GL002596</name>
</gene>